<evidence type="ECO:0000256" key="3">
    <source>
        <dbReference type="SAM" id="MobiDB-lite"/>
    </source>
</evidence>
<feature type="region of interest" description="Disordered" evidence="3">
    <location>
        <begin position="392"/>
        <end position="419"/>
    </location>
</feature>
<feature type="compositionally biased region" description="Basic and acidic residues" evidence="3">
    <location>
        <begin position="314"/>
        <end position="324"/>
    </location>
</feature>
<organism evidence="5 6">
    <name type="scientific">Thraustotheca clavata</name>
    <dbReference type="NCBI Taxonomy" id="74557"/>
    <lineage>
        <taxon>Eukaryota</taxon>
        <taxon>Sar</taxon>
        <taxon>Stramenopiles</taxon>
        <taxon>Oomycota</taxon>
        <taxon>Saprolegniomycetes</taxon>
        <taxon>Saprolegniales</taxon>
        <taxon>Achlyaceae</taxon>
        <taxon>Thraustotheca</taxon>
    </lineage>
</organism>
<feature type="domain" description="MIF4G" evidence="4">
    <location>
        <begin position="34"/>
        <end position="263"/>
    </location>
</feature>
<feature type="compositionally biased region" description="Polar residues" evidence="3">
    <location>
        <begin position="301"/>
        <end position="312"/>
    </location>
</feature>
<evidence type="ECO:0000256" key="1">
    <source>
        <dbReference type="ARBA" id="ARBA00004496"/>
    </source>
</evidence>
<feature type="compositionally biased region" description="Acidic residues" evidence="3">
    <location>
        <begin position="904"/>
        <end position="925"/>
    </location>
</feature>
<feature type="compositionally biased region" description="Acidic residues" evidence="3">
    <location>
        <begin position="872"/>
        <end position="894"/>
    </location>
</feature>
<feature type="domain" description="MIF4G" evidence="4">
    <location>
        <begin position="594"/>
        <end position="824"/>
    </location>
</feature>
<reference evidence="5 6" key="1">
    <citation type="journal article" date="2014" name="Genome Biol. Evol.">
        <title>The secreted proteins of Achlya hypogyna and Thraustotheca clavata identify the ancestral oomycete secretome and reveal gene acquisitions by horizontal gene transfer.</title>
        <authorList>
            <person name="Misner I."/>
            <person name="Blouin N."/>
            <person name="Leonard G."/>
            <person name="Richards T.A."/>
            <person name="Lane C.E."/>
        </authorList>
    </citation>
    <scope>NUCLEOTIDE SEQUENCE [LARGE SCALE GENOMIC DNA]</scope>
    <source>
        <strain evidence="5 6">ATCC 34112</strain>
    </source>
</reference>
<dbReference type="PANTHER" id="PTHR12839">
    <property type="entry name" value="NONSENSE-MEDIATED MRNA DECAY PROTEIN 2 UP-FRAMESHIFT SUPPRESSOR 2"/>
    <property type="match status" value="1"/>
</dbReference>
<dbReference type="GO" id="GO:0000184">
    <property type="term" value="P:nuclear-transcribed mRNA catabolic process, nonsense-mediated decay"/>
    <property type="evidence" value="ECO:0007669"/>
    <property type="project" value="InterPro"/>
</dbReference>
<dbReference type="SUPFAM" id="SSF48371">
    <property type="entry name" value="ARM repeat"/>
    <property type="match status" value="2"/>
</dbReference>
<dbReference type="AlphaFoldDB" id="A0A1V9ZN47"/>
<keyword evidence="6" id="KW-1185">Reference proteome</keyword>
<dbReference type="GO" id="GO:0035145">
    <property type="term" value="C:exon-exon junction complex"/>
    <property type="evidence" value="ECO:0007669"/>
    <property type="project" value="TreeGrafter"/>
</dbReference>
<evidence type="ECO:0000256" key="2">
    <source>
        <dbReference type="ARBA" id="ARBA00022490"/>
    </source>
</evidence>
<feature type="domain" description="MIF4G" evidence="4">
    <location>
        <begin position="382"/>
        <end position="580"/>
    </location>
</feature>
<evidence type="ECO:0000313" key="5">
    <source>
        <dbReference type="EMBL" id="OQR99407.1"/>
    </source>
</evidence>
<evidence type="ECO:0000259" key="4">
    <source>
        <dbReference type="SMART" id="SM00543"/>
    </source>
</evidence>
<evidence type="ECO:0000313" key="6">
    <source>
        <dbReference type="Proteomes" id="UP000243217"/>
    </source>
</evidence>
<dbReference type="Gene3D" id="1.25.40.180">
    <property type="match status" value="3"/>
</dbReference>
<feature type="region of interest" description="Disordered" evidence="3">
    <location>
        <begin position="862"/>
        <end position="939"/>
    </location>
</feature>
<dbReference type="InterPro" id="IPR016024">
    <property type="entry name" value="ARM-type_fold"/>
</dbReference>
<dbReference type="InterPro" id="IPR007193">
    <property type="entry name" value="Upf2/Nmd2_C"/>
</dbReference>
<dbReference type="InterPro" id="IPR003890">
    <property type="entry name" value="MIF4G-like_typ-3"/>
</dbReference>
<dbReference type="STRING" id="74557.A0A1V9ZN47"/>
<feature type="compositionally biased region" description="Acidic residues" evidence="3">
    <location>
        <begin position="393"/>
        <end position="403"/>
    </location>
</feature>
<feature type="compositionally biased region" description="Low complexity" evidence="3">
    <location>
        <begin position="1111"/>
        <end position="1124"/>
    </location>
</feature>
<dbReference type="EMBL" id="JNBS01001813">
    <property type="protein sequence ID" value="OQR99407.1"/>
    <property type="molecule type" value="Genomic_DNA"/>
</dbReference>
<accession>A0A1V9ZN47</accession>
<protein>
    <submittedName>
        <fullName evidence="5">Regulator of nonsense transcripts 2</fullName>
    </submittedName>
</protein>
<comment type="caution">
    <text evidence="5">The sequence shown here is derived from an EMBL/GenBank/DDBJ whole genome shotgun (WGS) entry which is preliminary data.</text>
</comment>
<sequence length="1124" mass="126828">MQEAQREALRVANAGAAELQASISSGKLKLKSDLKKSSAFVKKLKVLNDANVAQCLKDVAELNLMRYLSECVVSLVEAVATLKPSEVGSHVQVISALHQRYGNAEFTDSLVQAYIATAFNPSSAPADAAAKQKQVKRRLVSLRILTELLLVRVFTDVMIIYNIIHRVVTREDPTAKKKATNTKQPPLDVTLLVSFAKYAGNDFIGPSSSSFVPTSVQEQFRSLFEQAFDAIGTMYVAQHQAVRKLEKRNMKEEINRGELSEEHATEFASATTLCEKLTSSVNTLSELLQKPVPALPEDNSNDGASSQLQVWDSNEGRAESHGEGPFDDEDTRSFYEDLPDLLELVPAVVLGLSENEVAELKLKKAALVEESDEPATEDTEESDVLVEALVEATETEENATEEIAEPKEAGSNDEDKPKDAKSLSLVNVLFSVPRTHLELLAYYSRLAATLNVVLKDDIGGSLVKMLVQEFNYFQSKKNQYRLESKVKNIRYLGELTKFKLCPPNIGFRCLQRLFADFQGHNVVIATTFLETCGRYLYCNKFTHGRTAQCLDIMMRLKTAKHLDPLAETLVQNAYYMCKPPERVSRVKAPKDPVYLFILFILSELRSDTIGKAVRVCRKLNWEDPKIPKYFVKAILNVTKSQVLKVGLVCDVVASLSRYHEELGVYLVDTTLEWIRFNLQMNNYKYHQRSLGLIKLLGELYNHSLVNSVVIFETLYWILNHSHDTTLVPMDTPLSEDALRRLTLVPDMKYDPRVPSEVDDDRNVFRIRLICALLETVGTSFDRGITRKKLDRFLVFFQRYCLSKSEIPLETEFAILDLVELLHPKEKMVRYETWAQAEAAVEAIFAYELQQAERLESKNALSTAAKDGFSSIPEDEDEEDDEEEIDESGGEESADEATSPHDAIENDDDESEEDDDEEEEDDEEEQIIVKHQQPQTTVEDEEFEKAFKSLVMQASNEARKHPARVNVDKMAIPTVLKTTHHLEQPRDENSVVFRLLKRGNKGKLEAREILVPQATSLAQHSQRQEDAGKKEQSELKRLVLQNVEREELAEEGGVASPTYAINRAQQYANQRQQQQQQRQENARAYMHSNPTGRGASWDTLESFLGGTRQSVRPRGTQSTRGGRGR</sequence>
<feature type="region of interest" description="Disordered" evidence="3">
    <location>
        <begin position="1045"/>
        <end position="1124"/>
    </location>
</feature>
<dbReference type="PANTHER" id="PTHR12839:SF7">
    <property type="entry name" value="REGULATOR OF NONSENSE TRANSCRIPTS 2"/>
    <property type="match status" value="1"/>
</dbReference>
<dbReference type="Pfam" id="PF04050">
    <property type="entry name" value="Upf2"/>
    <property type="match status" value="1"/>
</dbReference>
<feature type="compositionally biased region" description="Basic and acidic residues" evidence="3">
    <location>
        <begin position="404"/>
        <end position="419"/>
    </location>
</feature>
<name>A0A1V9ZN47_9STRA</name>
<dbReference type="GO" id="GO:0005737">
    <property type="term" value="C:cytoplasm"/>
    <property type="evidence" value="ECO:0007669"/>
    <property type="project" value="UniProtKB-SubCell"/>
</dbReference>
<dbReference type="OrthoDB" id="27832at2759"/>
<comment type="subcellular location">
    <subcellularLocation>
        <location evidence="1">Cytoplasm</location>
    </subcellularLocation>
</comment>
<dbReference type="SMART" id="SM00543">
    <property type="entry name" value="MIF4G"/>
    <property type="match status" value="3"/>
</dbReference>
<dbReference type="Pfam" id="PF02854">
    <property type="entry name" value="MIF4G"/>
    <property type="match status" value="3"/>
</dbReference>
<feature type="compositionally biased region" description="Low complexity" evidence="3">
    <location>
        <begin position="1061"/>
        <end position="1083"/>
    </location>
</feature>
<gene>
    <name evidence="5" type="ORF">THRCLA_06531</name>
</gene>
<dbReference type="InterPro" id="IPR039762">
    <property type="entry name" value="Nmd2/UPF2"/>
</dbReference>
<keyword evidence="2" id="KW-0963">Cytoplasm</keyword>
<feature type="region of interest" description="Disordered" evidence="3">
    <location>
        <begin position="293"/>
        <end position="333"/>
    </location>
</feature>
<dbReference type="Proteomes" id="UP000243217">
    <property type="component" value="Unassembled WGS sequence"/>
</dbReference>
<proteinExistence type="predicted"/>
<dbReference type="GO" id="GO:0003723">
    <property type="term" value="F:RNA binding"/>
    <property type="evidence" value="ECO:0007669"/>
    <property type="project" value="InterPro"/>
</dbReference>